<evidence type="ECO:0000256" key="7">
    <source>
        <dbReference type="ARBA" id="ARBA00023136"/>
    </source>
</evidence>
<dbReference type="PANTHER" id="PTHR33908">
    <property type="entry name" value="MANNOSYLTRANSFERASE YKCB-RELATED"/>
    <property type="match status" value="1"/>
</dbReference>
<feature type="domain" description="Glycosyltransferase RgtA/B/C/D-like" evidence="9">
    <location>
        <begin position="70"/>
        <end position="228"/>
    </location>
</feature>
<feature type="transmembrane region" description="Helical" evidence="8">
    <location>
        <begin position="330"/>
        <end position="347"/>
    </location>
</feature>
<organism evidence="10 11">
    <name type="scientific">Candidatus Thermofonsia Clade 1 bacterium</name>
    <dbReference type="NCBI Taxonomy" id="2364210"/>
    <lineage>
        <taxon>Bacteria</taxon>
        <taxon>Bacillati</taxon>
        <taxon>Chloroflexota</taxon>
        <taxon>Candidatus Thermofontia</taxon>
        <taxon>Candidatus Thermofonsia Clade 1</taxon>
    </lineage>
</organism>
<evidence type="ECO:0000313" key="11">
    <source>
        <dbReference type="Proteomes" id="UP000229681"/>
    </source>
</evidence>
<feature type="transmembrane region" description="Helical" evidence="8">
    <location>
        <begin position="116"/>
        <end position="136"/>
    </location>
</feature>
<dbReference type="Proteomes" id="UP000229681">
    <property type="component" value="Unassembled WGS sequence"/>
</dbReference>
<evidence type="ECO:0000256" key="1">
    <source>
        <dbReference type="ARBA" id="ARBA00004651"/>
    </source>
</evidence>
<feature type="transmembrane region" description="Helical" evidence="8">
    <location>
        <begin position="306"/>
        <end position="323"/>
    </location>
</feature>
<evidence type="ECO:0000313" key="10">
    <source>
        <dbReference type="EMBL" id="PJF35297.1"/>
    </source>
</evidence>
<proteinExistence type="predicted"/>
<protein>
    <recommendedName>
        <fullName evidence="9">Glycosyltransferase RgtA/B/C/D-like domain-containing protein</fullName>
    </recommendedName>
</protein>
<dbReference type="EMBL" id="PGTM01000176">
    <property type="protein sequence ID" value="PJF35297.1"/>
    <property type="molecule type" value="Genomic_DNA"/>
</dbReference>
<evidence type="ECO:0000256" key="2">
    <source>
        <dbReference type="ARBA" id="ARBA00022475"/>
    </source>
</evidence>
<evidence type="ECO:0000256" key="6">
    <source>
        <dbReference type="ARBA" id="ARBA00022989"/>
    </source>
</evidence>
<feature type="non-terminal residue" evidence="10">
    <location>
        <position position="518"/>
    </location>
</feature>
<feature type="transmembrane region" description="Helical" evidence="8">
    <location>
        <begin position="245"/>
        <end position="261"/>
    </location>
</feature>
<evidence type="ECO:0000256" key="3">
    <source>
        <dbReference type="ARBA" id="ARBA00022676"/>
    </source>
</evidence>
<keyword evidence="5 8" id="KW-0812">Transmembrane</keyword>
<feature type="transmembrane region" description="Helical" evidence="8">
    <location>
        <begin position="367"/>
        <end position="389"/>
    </location>
</feature>
<dbReference type="GO" id="GO:0005886">
    <property type="term" value="C:plasma membrane"/>
    <property type="evidence" value="ECO:0007669"/>
    <property type="project" value="UniProtKB-SubCell"/>
</dbReference>
<keyword evidence="7 8" id="KW-0472">Membrane</keyword>
<comment type="subcellular location">
    <subcellularLocation>
        <location evidence="1">Cell membrane</location>
        <topology evidence="1">Multi-pass membrane protein</topology>
    </subcellularLocation>
</comment>
<dbReference type="GO" id="GO:0016763">
    <property type="term" value="F:pentosyltransferase activity"/>
    <property type="evidence" value="ECO:0007669"/>
    <property type="project" value="TreeGrafter"/>
</dbReference>
<sequence>MISLWLSALWRAWLKARAYRLLPLAAILLAALLRFHALGAQSLWNDEGNTLRLIQRALPELLSAASRDIHPPLYYLLLKAWSALTGESEFALRAFSALSGILSVACAYALGAALFARGVGTLTAFLCALNTFSLYYSQEARMYAFLALMAALSMLCLVKWLESRRGLWLLALALCNAAGLYTHYAYPLNLAAQGALFLLWIAAKREWRALGLYLSANALTVALFLPQLPTALKQLSGWSQASREALPLVEQVGVIGAWLLYGSTFSRLNQALIILTLLSMALGATVGDWLRRPATAAPLWWRRAVPIAWLLIGVGAFLAFDLYRTENLKFLLPMQIAAALLIGRGLWLLWELGTANLVSLPEAMPRLIALLLGYGLLSTASQGITALYNDSAYARSDYRGLAAYIARQARQGDAVLLNAPNQIEVFTYYYKGDLPLYGVPEGLGGDDARTQRQVEAILAAHRRVFAIFWGEAERDPRRIVEQVLGERAFEIDTTWFGDVRLVRYAVIGALGPPRPIKA</sequence>
<name>A0A2M8PCL5_9CHLR</name>
<dbReference type="InterPro" id="IPR050297">
    <property type="entry name" value="LipidA_mod_glycosyltrf_83"/>
</dbReference>
<gene>
    <name evidence="10" type="ORF">CUN49_11245</name>
</gene>
<feature type="transmembrane region" description="Helical" evidence="8">
    <location>
        <begin position="143"/>
        <end position="161"/>
    </location>
</feature>
<feature type="transmembrane region" description="Helical" evidence="8">
    <location>
        <begin position="207"/>
        <end position="225"/>
    </location>
</feature>
<reference evidence="10 11" key="1">
    <citation type="submission" date="2017-11" db="EMBL/GenBank/DDBJ databases">
        <title>Evolution of Phototrophy in the Chloroflexi Phylum Driven by Horizontal Gene Transfer.</title>
        <authorList>
            <person name="Ward L.M."/>
            <person name="Hemp J."/>
            <person name="Shih P.M."/>
            <person name="Mcglynn S.E."/>
            <person name="Fischer W."/>
        </authorList>
    </citation>
    <scope>NUCLEOTIDE SEQUENCE [LARGE SCALE GENOMIC DNA]</scope>
    <source>
        <strain evidence="10">JP3_13</strain>
    </source>
</reference>
<comment type="caution">
    <text evidence="10">The sequence shown here is derived from an EMBL/GenBank/DDBJ whole genome shotgun (WGS) entry which is preliminary data.</text>
</comment>
<evidence type="ECO:0000256" key="8">
    <source>
        <dbReference type="SAM" id="Phobius"/>
    </source>
</evidence>
<dbReference type="PANTHER" id="PTHR33908:SF11">
    <property type="entry name" value="MEMBRANE PROTEIN"/>
    <property type="match status" value="1"/>
</dbReference>
<dbReference type="GO" id="GO:0009103">
    <property type="term" value="P:lipopolysaccharide biosynthetic process"/>
    <property type="evidence" value="ECO:0007669"/>
    <property type="project" value="UniProtKB-ARBA"/>
</dbReference>
<evidence type="ECO:0000259" key="9">
    <source>
        <dbReference type="Pfam" id="PF13231"/>
    </source>
</evidence>
<evidence type="ECO:0000256" key="4">
    <source>
        <dbReference type="ARBA" id="ARBA00022679"/>
    </source>
</evidence>
<keyword evidence="6 8" id="KW-1133">Transmembrane helix</keyword>
<keyword evidence="2" id="KW-1003">Cell membrane</keyword>
<dbReference type="Pfam" id="PF13231">
    <property type="entry name" value="PMT_2"/>
    <property type="match status" value="1"/>
</dbReference>
<dbReference type="AlphaFoldDB" id="A0A2M8PCL5"/>
<feature type="transmembrane region" description="Helical" evidence="8">
    <location>
        <begin position="268"/>
        <end position="286"/>
    </location>
</feature>
<keyword evidence="3" id="KW-0328">Glycosyltransferase</keyword>
<accession>A0A2M8PCL5</accession>
<evidence type="ECO:0000256" key="5">
    <source>
        <dbReference type="ARBA" id="ARBA00022692"/>
    </source>
</evidence>
<keyword evidence="4" id="KW-0808">Transferase</keyword>
<dbReference type="InterPro" id="IPR038731">
    <property type="entry name" value="RgtA/B/C-like"/>
</dbReference>